<organism evidence="2 3">
    <name type="scientific">Clostridium kluyveri (strain NBRC 12016)</name>
    <dbReference type="NCBI Taxonomy" id="583346"/>
    <lineage>
        <taxon>Bacteria</taxon>
        <taxon>Bacillati</taxon>
        <taxon>Bacillota</taxon>
        <taxon>Clostridia</taxon>
        <taxon>Eubacteriales</taxon>
        <taxon>Clostridiaceae</taxon>
        <taxon>Clostridium</taxon>
    </lineage>
</organism>
<dbReference type="EMBL" id="AP009049">
    <property type="protein sequence ID" value="BAH07727.1"/>
    <property type="molecule type" value="Genomic_DNA"/>
</dbReference>
<dbReference type="CDD" id="cd13426">
    <property type="entry name" value="Peptidase_G1"/>
    <property type="match status" value="1"/>
</dbReference>
<dbReference type="InterPro" id="IPR038656">
    <property type="entry name" value="Peptidase_G1_sf"/>
</dbReference>
<dbReference type="Pfam" id="PF01828">
    <property type="entry name" value="Peptidase_A4"/>
    <property type="match status" value="1"/>
</dbReference>
<proteinExistence type="predicted"/>
<dbReference type="InterPro" id="IPR000250">
    <property type="entry name" value="Peptidase_G1"/>
</dbReference>
<evidence type="ECO:0000256" key="1">
    <source>
        <dbReference type="SAM" id="SignalP"/>
    </source>
</evidence>
<dbReference type="SUPFAM" id="SSF49899">
    <property type="entry name" value="Concanavalin A-like lectins/glucanases"/>
    <property type="match status" value="1"/>
</dbReference>
<dbReference type="GO" id="GO:0006508">
    <property type="term" value="P:proteolysis"/>
    <property type="evidence" value="ECO:0007669"/>
    <property type="project" value="InterPro"/>
</dbReference>
<evidence type="ECO:0000313" key="3">
    <source>
        <dbReference type="Proteomes" id="UP000007969"/>
    </source>
</evidence>
<dbReference type="InterPro" id="IPR013320">
    <property type="entry name" value="ConA-like_dom_sf"/>
</dbReference>
<reference evidence="3" key="1">
    <citation type="submission" date="2005-09" db="EMBL/GenBank/DDBJ databases">
        <title>Complete genome sequence of Clostridium kluyveri and comparative genomics of Clostridia species.</title>
        <authorList>
            <person name="Inui M."/>
            <person name="Nonaka H."/>
            <person name="Shinoda Y."/>
            <person name="Ikenaga Y."/>
            <person name="Abe M."/>
            <person name="Naito K."/>
            <person name="Vertes A.A."/>
            <person name="Yukawa H."/>
        </authorList>
    </citation>
    <scope>NUCLEOTIDE SEQUENCE [LARGE SCALE GENOMIC DNA]</scope>
    <source>
        <strain evidence="3">NBRC 12016</strain>
    </source>
</reference>
<dbReference type="KEGG" id="ckr:CKR_2676"/>
<dbReference type="Gene3D" id="2.60.120.700">
    <property type="entry name" value="Peptidase G1"/>
    <property type="match status" value="1"/>
</dbReference>
<protein>
    <recommendedName>
        <fullName evidence="4">Peptidase A4 family protein</fullName>
    </recommendedName>
</protein>
<accession>B9E5F2</accession>
<gene>
    <name evidence="2" type="ordered locus">CKR_2676</name>
</gene>
<evidence type="ECO:0000313" key="2">
    <source>
        <dbReference type="EMBL" id="BAH07727.1"/>
    </source>
</evidence>
<dbReference type="Proteomes" id="UP000007969">
    <property type="component" value="Chromosome"/>
</dbReference>
<evidence type="ECO:0008006" key="4">
    <source>
        <dbReference type="Google" id="ProtNLM"/>
    </source>
</evidence>
<dbReference type="GO" id="GO:0070007">
    <property type="term" value="F:glutamic-type endopeptidase activity"/>
    <property type="evidence" value="ECO:0007669"/>
    <property type="project" value="InterPro"/>
</dbReference>
<feature type="signal peptide" evidence="1">
    <location>
        <begin position="1"/>
        <end position="33"/>
    </location>
</feature>
<dbReference type="HOGENOM" id="CLU_865210_0_0_9"/>
<keyword evidence="1" id="KW-0732">Signal</keyword>
<name>B9E5F2_CLOK1</name>
<dbReference type="AlphaFoldDB" id="B9E5F2"/>
<sequence length="348" mass="38058">MKILVMKVKNMFKKFQILLLSVLLLLGSSSVIAKERPHNIVNNKYVLSNYCFPGPNLIHPIQDYQSENNETTVDLPDNTEKSSNWAGYIVTPASKSDSYTSISGSWTVPSISSNNENAVAAQWIGLGGVDSSDLLQMGTMEQLENGQPVAVVFWEQLPDVAQNTMTIPINSTINVNIYNSSGSTWNLTFTATTPSGEIKTETISTTLDSSYAEGIGTSAEWISEDPSDVYGKLVPLANTDVVKYESAKVNGNSLSDSSNTIRPVAMESSSGNIVIYPSSLGSDGESFTTTTAVSNSNLNNGPSIDPNFRRRFNNTPPRQRHIDNLSSQFHSEESITLLIYYNTNKRLD</sequence>
<feature type="chain" id="PRO_5002880759" description="Peptidase A4 family protein" evidence="1">
    <location>
        <begin position="34"/>
        <end position="348"/>
    </location>
</feature>